<protein>
    <submittedName>
        <fullName evidence="2">Isoquinoline 1-oxidoreductase, beta subunit</fullName>
    </submittedName>
</protein>
<sequence length="727" mass="79688">MSFETNHTSRRDFLKISGKTSALLAIGFSLPIAGKAEEIKKLDTSALSMGLELNPYILISDEGKITLFNARPDMGQGTYQSLPLLLAEELEVTLDQVEIRNTDGQGKYGSQLSGGSSSIRTRWMPMRKAGAAVKEMLIKAAAKKWNVSEAECYAEKAKVFHKPSGKSYTYGELVEEASKLEVPKDPKIKDPKDFKLLGKSVPRPEIPSKVNGTAVFGIDSNVPGMLFVSIERSPTILGKVISFDGSEALRIKGVKHVIKTERKMPHRAVEAVAVVADTYWAALKGRRALKIKWDAEGSDKISTDKYFENLRELAKTEGFEYKDDKAGDFAKAFGESAKKVEAQYETPFLAHAPLEPENATVWVQGDKVEIWAPIQGPDGLIPQVAGYLNIKPENVKINVPFMGGAFGRKAYNDYVMEACHVSKQIKAPVKVIWTREDDMTQGPFRPGMLNAFQGAFDAKGALTAYNHKIVGGSIQHQVFGNPLKNVPDDWAGEGSGLGDSPYEIPNRRQSFHLAETDIPIVWWRSVYASTNAFGHESFIDELAHSAGMDPLAFRLNLLADSPRFSRVLQKLAQKSDYHQKLPENKAIGIAIARSFATIAAHAVTVSKQGDGVKIEKVVSVIDCGMTVNPDNIKAQTEGNIVMGITAAIKNGITIKEGKTEQTNFHEYNVLRMTEIPAIEIYVVDNMEAPGGVGEPGLPPIAPALCNAIFNLTGKRIRTLPFDIDKIV</sequence>
<dbReference type="InterPro" id="IPR046867">
    <property type="entry name" value="AldOxase/xan_DH_MoCoBD2"/>
</dbReference>
<dbReference type="PIRSF" id="PIRSF036389">
    <property type="entry name" value="IOR_B"/>
    <property type="match status" value="1"/>
</dbReference>
<dbReference type="STRING" id="1079859.SAMN04515674_104201"/>
<dbReference type="InterPro" id="IPR012368">
    <property type="entry name" value="OxRdtase_Mopterin-bd_su_IorB"/>
</dbReference>
<dbReference type="Pfam" id="PF02738">
    <property type="entry name" value="MoCoBD_1"/>
    <property type="match status" value="1"/>
</dbReference>
<dbReference type="PANTHER" id="PTHR47495">
    <property type="entry name" value="ALDEHYDE DEHYDROGENASE"/>
    <property type="match status" value="1"/>
</dbReference>
<dbReference type="RefSeq" id="WP_092015582.1">
    <property type="nucleotide sequence ID" value="NZ_FOXH01000004.1"/>
</dbReference>
<dbReference type="EMBL" id="FOXH01000004">
    <property type="protein sequence ID" value="SFP60992.1"/>
    <property type="molecule type" value="Genomic_DNA"/>
</dbReference>
<evidence type="ECO:0000313" key="2">
    <source>
        <dbReference type="EMBL" id="SFP60992.1"/>
    </source>
</evidence>
<dbReference type="InterPro" id="IPR006311">
    <property type="entry name" value="TAT_signal"/>
</dbReference>
<dbReference type="SMART" id="SM01008">
    <property type="entry name" value="Ald_Xan_dh_C"/>
    <property type="match status" value="1"/>
</dbReference>
<dbReference type="PANTHER" id="PTHR47495:SF2">
    <property type="entry name" value="ALDEHYDE DEHYDROGENASE"/>
    <property type="match status" value="1"/>
</dbReference>
<name>A0A1I5RR26_9BACT</name>
<dbReference type="Proteomes" id="UP000199306">
    <property type="component" value="Unassembled WGS sequence"/>
</dbReference>
<dbReference type="InterPro" id="IPR008274">
    <property type="entry name" value="AldOxase/xan_DH_MoCoBD1"/>
</dbReference>
<dbReference type="InterPro" id="IPR000674">
    <property type="entry name" value="Ald_Oxase/Xan_DH_a/b"/>
</dbReference>
<keyword evidence="3" id="KW-1185">Reference proteome</keyword>
<dbReference type="Gene3D" id="3.30.365.10">
    <property type="entry name" value="Aldehyde oxidase/xanthine dehydrogenase, molybdopterin binding domain"/>
    <property type="match status" value="4"/>
</dbReference>
<reference evidence="2 3" key="1">
    <citation type="submission" date="2016-10" db="EMBL/GenBank/DDBJ databases">
        <authorList>
            <person name="de Groot N.N."/>
        </authorList>
    </citation>
    <scope>NUCLEOTIDE SEQUENCE [LARGE SCALE GENOMIC DNA]</scope>
    <source>
        <strain evidence="3">E92,LMG 26720,CCM 7988</strain>
    </source>
</reference>
<organism evidence="2 3">
    <name type="scientific">Pseudarcicella hirudinis</name>
    <dbReference type="NCBI Taxonomy" id="1079859"/>
    <lineage>
        <taxon>Bacteria</taxon>
        <taxon>Pseudomonadati</taxon>
        <taxon>Bacteroidota</taxon>
        <taxon>Cytophagia</taxon>
        <taxon>Cytophagales</taxon>
        <taxon>Flectobacillaceae</taxon>
        <taxon>Pseudarcicella</taxon>
    </lineage>
</organism>
<dbReference type="Gene3D" id="3.90.1170.50">
    <property type="entry name" value="Aldehyde oxidase/xanthine dehydrogenase, a/b hammerhead"/>
    <property type="match status" value="1"/>
</dbReference>
<dbReference type="OrthoDB" id="9767994at2"/>
<dbReference type="InterPro" id="IPR052516">
    <property type="entry name" value="N-heterocyclic_Hydroxylase"/>
</dbReference>
<accession>A0A1I5RR26</accession>
<dbReference type="AlphaFoldDB" id="A0A1I5RR26"/>
<evidence type="ECO:0000259" key="1">
    <source>
        <dbReference type="SMART" id="SM01008"/>
    </source>
</evidence>
<proteinExistence type="predicted"/>
<dbReference type="Pfam" id="PF20256">
    <property type="entry name" value="MoCoBD_2"/>
    <property type="match status" value="2"/>
</dbReference>
<dbReference type="PROSITE" id="PS51318">
    <property type="entry name" value="TAT"/>
    <property type="match status" value="1"/>
</dbReference>
<dbReference type="GO" id="GO:0016491">
    <property type="term" value="F:oxidoreductase activity"/>
    <property type="evidence" value="ECO:0007669"/>
    <property type="project" value="InterPro"/>
</dbReference>
<evidence type="ECO:0000313" key="3">
    <source>
        <dbReference type="Proteomes" id="UP000199306"/>
    </source>
</evidence>
<feature type="domain" description="Aldehyde oxidase/xanthine dehydrogenase a/b hammerhead" evidence="1">
    <location>
        <begin position="211"/>
        <end position="297"/>
    </location>
</feature>
<dbReference type="InterPro" id="IPR037165">
    <property type="entry name" value="AldOxase/xan_DH_Mopterin-bd_sf"/>
</dbReference>
<gene>
    <name evidence="2" type="ORF">SAMN04515674_104201</name>
</gene>
<dbReference type="SUPFAM" id="SSF56003">
    <property type="entry name" value="Molybdenum cofactor-binding domain"/>
    <property type="match status" value="2"/>
</dbReference>